<protein>
    <submittedName>
        <fullName evidence="2">Uncharacterized protein</fullName>
    </submittedName>
</protein>
<organism evidence="2 3">
    <name type="scientific">Larinioides sclopetarius</name>
    <dbReference type="NCBI Taxonomy" id="280406"/>
    <lineage>
        <taxon>Eukaryota</taxon>
        <taxon>Metazoa</taxon>
        <taxon>Ecdysozoa</taxon>
        <taxon>Arthropoda</taxon>
        <taxon>Chelicerata</taxon>
        <taxon>Arachnida</taxon>
        <taxon>Araneae</taxon>
        <taxon>Araneomorphae</taxon>
        <taxon>Entelegynae</taxon>
        <taxon>Araneoidea</taxon>
        <taxon>Araneidae</taxon>
        <taxon>Larinioides</taxon>
    </lineage>
</organism>
<keyword evidence="3" id="KW-1185">Reference proteome</keyword>
<feature type="region of interest" description="Disordered" evidence="1">
    <location>
        <begin position="97"/>
        <end position="127"/>
    </location>
</feature>
<feature type="compositionally biased region" description="Basic and acidic residues" evidence="1">
    <location>
        <begin position="97"/>
        <end position="106"/>
    </location>
</feature>
<gene>
    <name evidence="2" type="ORF">LARSCL_LOCUS9707</name>
</gene>
<evidence type="ECO:0000313" key="3">
    <source>
        <dbReference type="Proteomes" id="UP001497382"/>
    </source>
</evidence>
<evidence type="ECO:0000313" key="2">
    <source>
        <dbReference type="EMBL" id="CAL1278307.1"/>
    </source>
</evidence>
<evidence type="ECO:0000256" key="1">
    <source>
        <dbReference type="SAM" id="MobiDB-lite"/>
    </source>
</evidence>
<name>A0AAV2A2N9_9ARAC</name>
<dbReference type="Proteomes" id="UP001497382">
    <property type="component" value="Unassembled WGS sequence"/>
</dbReference>
<dbReference type="AlphaFoldDB" id="A0AAV2A2N9"/>
<accession>A0AAV2A2N9</accession>
<dbReference type="EMBL" id="CAXIEN010000111">
    <property type="protein sequence ID" value="CAL1278307.1"/>
    <property type="molecule type" value="Genomic_DNA"/>
</dbReference>
<sequence>MLVSYQEEESRARKKVAAGEVHDVTRNVHQLSASSVREPHSGYDNSAQLMLGYDWLSHTLCSYVYTEERCKEVVCAREDVYFRLASARRAHVRDFLDGEPTSRDTPPRLFGRPRALPLPRARRSAPRPRRAANTLIYFHRYALIIRRDQTP</sequence>
<reference evidence="2 3" key="1">
    <citation type="submission" date="2024-04" db="EMBL/GenBank/DDBJ databases">
        <authorList>
            <person name="Rising A."/>
            <person name="Reimegard J."/>
            <person name="Sonavane S."/>
            <person name="Akerstrom W."/>
            <person name="Nylinder S."/>
            <person name="Hedman E."/>
            <person name="Kallberg Y."/>
        </authorList>
    </citation>
    <scope>NUCLEOTIDE SEQUENCE [LARGE SCALE GENOMIC DNA]</scope>
</reference>
<feature type="compositionally biased region" description="Low complexity" evidence="1">
    <location>
        <begin position="107"/>
        <end position="119"/>
    </location>
</feature>
<proteinExistence type="predicted"/>
<comment type="caution">
    <text evidence="2">The sequence shown here is derived from an EMBL/GenBank/DDBJ whole genome shotgun (WGS) entry which is preliminary data.</text>
</comment>